<reference evidence="3" key="1">
    <citation type="submission" date="2020-03" db="EMBL/GenBank/DDBJ databases">
        <title>Roseovarius gahaiensis sp. nov., isolated from Gahai Saline Lake, China.</title>
        <authorList>
            <person name="Sun X."/>
        </authorList>
    </citation>
    <scope>NUCLEOTIDE SEQUENCE</scope>
    <source>
        <strain evidence="3">GH877</strain>
    </source>
</reference>
<evidence type="ECO:0000313" key="4">
    <source>
        <dbReference type="Proteomes" id="UP000639775"/>
    </source>
</evidence>
<dbReference type="GO" id="GO:0016628">
    <property type="term" value="F:oxidoreductase activity, acting on the CH-CH group of donors, NAD or NADP as acceptor"/>
    <property type="evidence" value="ECO:0007669"/>
    <property type="project" value="InterPro"/>
</dbReference>
<dbReference type="Pfam" id="PF16884">
    <property type="entry name" value="ADH_N_2"/>
    <property type="match status" value="1"/>
</dbReference>
<dbReference type="Gene3D" id="3.90.180.10">
    <property type="entry name" value="Medium-chain alcohol dehydrogenases, catalytic domain"/>
    <property type="match status" value="1"/>
</dbReference>
<dbReference type="Proteomes" id="UP000639775">
    <property type="component" value="Unassembled WGS sequence"/>
</dbReference>
<dbReference type="InterPro" id="IPR045010">
    <property type="entry name" value="MDR_fam"/>
</dbReference>
<protein>
    <submittedName>
        <fullName evidence="3">NADP-dependent oxidoreductase</fullName>
    </submittedName>
</protein>
<name>A0A967BBS6_9RHOB</name>
<sequence length="343" mass="36820">MPQTPEFNRRFVLAERPNGAPDENTLRLEKTKVPQPDEAQMLLRTEYLSLDPYMRGRMNDAKSYATPVGIGEVMTGQVVAEVVESNLDGFAPGDHVLAGSGWQDYALSDGTDVTSLGTAPENPSWALGILGMPGYTAYAGLLKIGAPKPGETVVVAAASGPVGATVGQIARLKGCRVVGIAGGPEKCAHVTETLGFHACIDHQADDFAAQLAEACPDGIDVYFENVGGKVLYAVLPLLNPFSRMPVCGMVSWYNLAGLPDGPDHGPAIMSTILRMKVKVEGFIIFDSFPRSVYEEFHKDMTEWIADGRVHYKEHIVEGLEAAPAAFNDLLAGRNFGKMVVRVA</sequence>
<dbReference type="SMART" id="SM00829">
    <property type="entry name" value="PKS_ER"/>
    <property type="match status" value="1"/>
</dbReference>
<proteinExistence type="predicted"/>
<accession>A0A967BBS6</accession>
<organism evidence="3 4">
    <name type="scientific">Roseovarius gahaiensis</name>
    <dbReference type="NCBI Taxonomy" id="2716691"/>
    <lineage>
        <taxon>Bacteria</taxon>
        <taxon>Pseudomonadati</taxon>
        <taxon>Pseudomonadota</taxon>
        <taxon>Alphaproteobacteria</taxon>
        <taxon>Rhodobacterales</taxon>
        <taxon>Roseobacteraceae</taxon>
        <taxon>Roseovarius</taxon>
    </lineage>
</organism>
<gene>
    <name evidence="3" type="ORF">HAT86_11500</name>
</gene>
<keyword evidence="1" id="KW-0560">Oxidoreductase</keyword>
<dbReference type="Gene3D" id="3.40.50.720">
    <property type="entry name" value="NAD(P)-binding Rossmann-like Domain"/>
    <property type="match status" value="1"/>
</dbReference>
<dbReference type="AlphaFoldDB" id="A0A967BBS6"/>
<dbReference type="InterPro" id="IPR013149">
    <property type="entry name" value="ADH-like_C"/>
</dbReference>
<dbReference type="FunFam" id="3.40.50.720:FF:000121">
    <property type="entry name" value="Prostaglandin reductase 2"/>
    <property type="match status" value="1"/>
</dbReference>
<dbReference type="PANTHER" id="PTHR43205:SF7">
    <property type="entry name" value="PROSTAGLANDIN REDUCTASE 1"/>
    <property type="match status" value="1"/>
</dbReference>
<dbReference type="PANTHER" id="PTHR43205">
    <property type="entry name" value="PROSTAGLANDIN REDUCTASE"/>
    <property type="match status" value="1"/>
</dbReference>
<dbReference type="RefSeq" id="WP_167197585.1">
    <property type="nucleotide sequence ID" value="NZ_JAAORB010000024.1"/>
</dbReference>
<dbReference type="EMBL" id="JAAORB010000024">
    <property type="protein sequence ID" value="NHQ75082.1"/>
    <property type="molecule type" value="Genomic_DNA"/>
</dbReference>
<evidence type="ECO:0000256" key="1">
    <source>
        <dbReference type="ARBA" id="ARBA00023002"/>
    </source>
</evidence>
<dbReference type="InterPro" id="IPR020843">
    <property type="entry name" value="ER"/>
</dbReference>
<feature type="domain" description="Enoyl reductase (ER)" evidence="2">
    <location>
        <begin position="19"/>
        <end position="340"/>
    </location>
</feature>
<dbReference type="InterPro" id="IPR041694">
    <property type="entry name" value="ADH_N_2"/>
</dbReference>
<dbReference type="CDD" id="cd05288">
    <property type="entry name" value="PGDH"/>
    <property type="match status" value="1"/>
</dbReference>
<dbReference type="SUPFAM" id="SSF51735">
    <property type="entry name" value="NAD(P)-binding Rossmann-fold domains"/>
    <property type="match status" value="1"/>
</dbReference>
<dbReference type="Pfam" id="PF00107">
    <property type="entry name" value="ADH_zinc_N"/>
    <property type="match status" value="1"/>
</dbReference>
<dbReference type="InterPro" id="IPR036291">
    <property type="entry name" value="NAD(P)-bd_dom_sf"/>
</dbReference>
<dbReference type="SUPFAM" id="SSF50129">
    <property type="entry name" value="GroES-like"/>
    <property type="match status" value="2"/>
</dbReference>
<evidence type="ECO:0000313" key="3">
    <source>
        <dbReference type="EMBL" id="NHQ75082.1"/>
    </source>
</evidence>
<keyword evidence="4" id="KW-1185">Reference proteome</keyword>
<evidence type="ECO:0000259" key="2">
    <source>
        <dbReference type="SMART" id="SM00829"/>
    </source>
</evidence>
<comment type="caution">
    <text evidence="3">The sequence shown here is derived from an EMBL/GenBank/DDBJ whole genome shotgun (WGS) entry which is preliminary data.</text>
</comment>
<dbReference type="InterPro" id="IPR011032">
    <property type="entry name" value="GroES-like_sf"/>
</dbReference>